<accession>A0ABQ6ZKS4</accession>
<dbReference type="CDD" id="cd01347">
    <property type="entry name" value="ligand_gated_channel"/>
    <property type="match status" value="1"/>
</dbReference>
<evidence type="ECO:0000256" key="7">
    <source>
        <dbReference type="ARBA" id="ARBA00023237"/>
    </source>
</evidence>
<evidence type="ECO:0000259" key="11">
    <source>
        <dbReference type="Pfam" id="PF00593"/>
    </source>
</evidence>
<proteinExistence type="inferred from homology"/>
<evidence type="ECO:0000256" key="9">
    <source>
        <dbReference type="RuleBase" id="RU003357"/>
    </source>
</evidence>
<evidence type="ECO:0000313" key="14">
    <source>
        <dbReference type="Proteomes" id="UP000781710"/>
    </source>
</evidence>
<evidence type="ECO:0000256" key="10">
    <source>
        <dbReference type="SAM" id="SignalP"/>
    </source>
</evidence>
<feature type="domain" description="TonB-dependent receptor-like beta-barrel" evidence="11">
    <location>
        <begin position="296"/>
        <end position="702"/>
    </location>
</feature>
<dbReference type="SUPFAM" id="SSF56935">
    <property type="entry name" value="Porins"/>
    <property type="match status" value="1"/>
</dbReference>
<name>A0ABQ6ZKS4_9GAMM</name>
<evidence type="ECO:0000259" key="12">
    <source>
        <dbReference type="Pfam" id="PF07715"/>
    </source>
</evidence>
<keyword evidence="6 8" id="KW-0472">Membrane</keyword>
<evidence type="ECO:0000256" key="2">
    <source>
        <dbReference type="ARBA" id="ARBA00022448"/>
    </source>
</evidence>
<keyword evidence="4 8" id="KW-0812">Transmembrane</keyword>
<dbReference type="InterPro" id="IPR000531">
    <property type="entry name" value="Beta-barrel_TonB"/>
</dbReference>
<dbReference type="Pfam" id="PF07715">
    <property type="entry name" value="Plug"/>
    <property type="match status" value="1"/>
</dbReference>
<keyword evidence="2 8" id="KW-0813">Transport</keyword>
<evidence type="ECO:0000256" key="5">
    <source>
        <dbReference type="ARBA" id="ARBA00023077"/>
    </source>
</evidence>
<dbReference type="InterPro" id="IPR012910">
    <property type="entry name" value="Plug_dom"/>
</dbReference>
<dbReference type="Gene3D" id="2.40.170.20">
    <property type="entry name" value="TonB-dependent receptor, beta-barrel domain"/>
    <property type="match status" value="1"/>
</dbReference>
<feature type="chain" id="PRO_5045631174" evidence="10">
    <location>
        <begin position="31"/>
        <end position="733"/>
    </location>
</feature>
<reference evidence="13 14" key="1">
    <citation type="submission" date="2017-10" db="EMBL/GenBank/DDBJ databases">
        <title>Whole genome sequencing of members of genus Pseudoxanthomonas.</title>
        <authorList>
            <person name="Kumar S."/>
            <person name="Bansal K."/>
            <person name="Kaur A."/>
            <person name="Patil P."/>
            <person name="Sharma S."/>
            <person name="Patil P.B."/>
        </authorList>
    </citation>
    <scope>NUCLEOTIDE SEQUENCE [LARGE SCALE GENOMIC DNA]</scope>
    <source>
        <strain evidence="13 14">DSM 17109</strain>
    </source>
</reference>
<feature type="domain" description="TonB-dependent receptor plug" evidence="12">
    <location>
        <begin position="71"/>
        <end position="172"/>
    </location>
</feature>
<dbReference type="PANTHER" id="PTHR32552:SF84">
    <property type="entry name" value="TONB-DEPENDENT RECEPTOR-RELATED"/>
    <property type="match status" value="1"/>
</dbReference>
<dbReference type="EMBL" id="PDWW01000003">
    <property type="protein sequence ID" value="KAF1726784.1"/>
    <property type="molecule type" value="Genomic_DNA"/>
</dbReference>
<comment type="similarity">
    <text evidence="8 9">Belongs to the TonB-dependent receptor family.</text>
</comment>
<sequence>MSLSFRATPRASCLSVAVAAALSVPSFAFAADPVALPDGSRATQLDTVEVKGHKAGLEQVAGTGTRLSLTLMETPASVTVIDRDALDARGVRTTQEALAGIPGLTVASPPGNGNAVTYRGFSGSQITQLFNGIDVQYASIAARPVDAWQYERVEAIGGPSSFLYGAGAVGGTINYVTRLAQLDRDEAAVQASWGSFRDGTLAMGANLRIGGDEARQAVRVDASARDGESWIDGQEREASTLAASWLVQLAPTLRHTLAVEVQQEDSHRPYWGTPVRQPATGRLSVLPETVGRNYNVADGYYGQDVRWARSLLEWMPGEHDTVRNTVYHYDALRDYRNVESYRLTAGNDGVIRSGTLLQRHDQQVYGNRLEWSHDGTLFGLPTQWATGLDVSYNRQTRFPLSLSATVDTVPLDAVTPGRFLDVPGTAIVYTPDRTNRLHTQALYVENLTELTPSLSLLTGVRRDRIVLDVVNHRAVTPTNPARFEREYTPTTGRAALTWSIAPQASVYVQYSTAADPPAGILSTANFATLRDFDLTTGRQGEIGTKLQTRDGRSFATLAAYRIVRRNLAITDPANPGQTLPVGQQSSRGIEAAFGWRPLEALSVEGNLAWVDATLDDFYENVGGVPVSRAGNQPTNTPSRVGNLWLDYTFTPRWSAGIDLRGVSSCYANAANTLSTAGYATWGAHVGFRWNDRTELTVRGRNLGDRTHVVYALGSTMAYLGDPRSWEVVLRKTF</sequence>
<organism evidence="13 14">
    <name type="scientific">Pseudoxanthomonas japonensis</name>
    <dbReference type="NCBI Taxonomy" id="69284"/>
    <lineage>
        <taxon>Bacteria</taxon>
        <taxon>Pseudomonadati</taxon>
        <taxon>Pseudomonadota</taxon>
        <taxon>Gammaproteobacteria</taxon>
        <taxon>Lysobacterales</taxon>
        <taxon>Lysobacteraceae</taxon>
        <taxon>Pseudoxanthomonas</taxon>
    </lineage>
</organism>
<protein>
    <submittedName>
        <fullName evidence="13">TonB-dependent receptor</fullName>
    </submittedName>
</protein>
<gene>
    <name evidence="13" type="ORF">CSC78_04345</name>
</gene>
<keyword evidence="7 8" id="KW-0998">Cell outer membrane</keyword>
<dbReference type="PROSITE" id="PS52016">
    <property type="entry name" value="TONB_DEPENDENT_REC_3"/>
    <property type="match status" value="1"/>
</dbReference>
<evidence type="ECO:0000256" key="1">
    <source>
        <dbReference type="ARBA" id="ARBA00004571"/>
    </source>
</evidence>
<dbReference type="InterPro" id="IPR039426">
    <property type="entry name" value="TonB-dep_rcpt-like"/>
</dbReference>
<dbReference type="PANTHER" id="PTHR32552">
    <property type="entry name" value="FERRICHROME IRON RECEPTOR-RELATED"/>
    <property type="match status" value="1"/>
</dbReference>
<dbReference type="InterPro" id="IPR036942">
    <property type="entry name" value="Beta-barrel_TonB_sf"/>
</dbReference>
<evidence type="ECO:0000256" key="6">
    <source>
        <dbReference type="ARBA" id="ARBA00023136"/>
    </source>
</evidence>
<dbReference type="InterPro" id="IPR037066">
    <property type="entry name" value="Plug_dom_sf"/>
</dbReference>
<evidence type="ECO:0000313" key="13">
    <source>
        <dbReference type="EMBL" id="KAF1726784.1"/>
    </source>
</evidence>
<evidence type="ECO:0000256" key="3">
    <source>
        <dbReference type="ARBA" id="ARBA00022452"/>
    </source>
</evidence>
<comment type="caution">
    <text evidence="13">The sequence shown here is derived from an EMBL/GenBank/DDBJ whole genome shotgun (WGS) entry which is preliminary data.</text>
</comment>
<keyword evidence="3 8" id="KW-1134">Transmembrane beta strand</keyword>
<keyword evidence="5 9" id="KW-0798">TonB box</keyword>
<feature type="signal peptide" evidence="10">
    <location>
        <begin position="1"/>
        <end position="30"/>
    </location>
</feature>
<comment type="subcellular location">
    <subcellularLocation>
        <location evidence="1 8">Cell outer membrane</location>
        <topology evidence="1 8">Multi-pass membrane protein</topology>
    </subcellularLocation>
</comment>
<keyword evidence="10" id="KW-0732">Signal</keyword>
<evidence type="ECO:0000256" key="4">
    <source>
        <dbReference type="ARBA" id="ARBA00022692"/>
    </source>
</evidence>
<keyword evidence="13" id="KW-0675">Receptor</keyword>
<dbReference type="Pfam" id="PF00593">
    <property type="entry name" value="TonB_dep_Rec_b-barrel"/>
    <property type="match status" value="1"/>
</dbReference>
<dbReference type="RefSeq" id="WP_162336678.1">
    <property type="nucleotide sequence ID" value="NZ_JBHSRQ010000016.1"/>
</dbReference>
<keyword evidence="14" id="KW-1185">Reference proteome</keyword>
<dbReference type="Gene3D" id="2.170.130.10">
    <property type="entry name" value="TonB-dependent receptor, plug domain"/>
    <property type="match status" value="1"/>
</dbReference>
<dbReference type="Proteomes" id="UP000781710">
    <property type="component" value="Unassembled WGS sequence"/>
</dbReference>
<evidence type="ECO:0000256" key="8">
    <source>
        <dbReference type="PROSITE-ProRule" id="PRU01360"/>
    </source>
</evidence>